<dbReference type="EMBL" id="LN907827">
    <property type="protein sequence ID" value="CUU22921.1"/>
    <property type="molecule type" value="Genomic_DNA"/>
</dbReference>
<dbReference type="Proteomes" id="UP000059419">
    <property type="component" value="Chromosome 1"/>
</dbReference>
<evidence type="ECO:0000313" key="2">
    <source>
        <dbReference type="Proteomes" id="UP000059419"/>
    </source>
</evidence>
<sequence length="73" mass="8015">MHVKPEQVNQLFTAAPQQTSIIRILCQRHTIISKTNYVAARLASGANVQKAVQRREQRARAAGIKNGASCAPF</sequence>
<accession>A0A0U5KXM8</accession>
<name>A0A0U5KXM8_9GAMM</name>
<dbReference type="PATRIC" id="fig|1619313.3.peg.714"/>
<gene>
    <name evidence="1" type="ORF">EM595_0685</name>
</gene>
<organism evidence="1 2">
    <name type="scientific">Duffyella gerundensis</name>
    <dbReference type="NCBI Taxonomy" id="1619313"/>
    <lineage>
        <taxon>Bacteria</taxon>
        <taxon>Pseudomonadati</taxon>
        <taxon>Pseudomonadota</taxon>
        <taxon>Gammaproteobacteria</taxon>
        <taxon>Enterobacterales</taxon>
        <taxon>Erwiniaceae</taxon>
        <taxon>Duffyella</taxon>
    </lineage>
</organism>
<reference evidence="2" key="1">
    <citation type="submission" date="2015-11" db="EMBL/GenBank/DDBJ databases">
        <authorList>
            <person name="Blom J."/>
        </authorList>
    </citation>
    <scope>NUCLEOTIDE SEQUENCE [LARGE SCALE GENOMIC DNA]</scope>
</reference>
<dbReference type="KEGG" id="ege:EM595_0685"/>
<keyword evidence="2" id="KW-1185">Reference proteome</keyword>
<protein>
    <submittedName>
        <fullName evidence="1">Uncharacterized protein</fullName>
    </submittedName>
</protein>
<dbReference type="AlphaFoldDB" id="A0A0U5KXM8"/>
<proteinExistence type="predicted"/>
<evidence type="ECO:0000313" key="1">
    <source>
        <dbReference type="EMBL" id="CUU22921.1"/>
    </source>
</evidence>